<protein>
    <recommendedName>
        <fullName evidence="3">Lipoprotein</fullName>
    </recommendedName>
</protein>
<dbReference type="EMBL" id="JBHUHY010000003">
    <property type="protein sequence ID" value="MFD2186446.1"/>
    <property type="molecule type" value="Genomic_DNA"/>
</dbReference>
<gene>
    <name evidence="1" type="ORF">ACFSJT_06550</name>
</gene>
<reference evidence="2" key="1">
    <citation type="journal article" date="2019" name="Int. J. Syst. Evol. Microbiol.">
        <title>The Global Catalogue of Microorganisms (GCM) 10K type strain sequencing project: providing services to taxonomists for standard genome sequencing and annotation.</title>
        <authorList>
            <consortium name="The Broad Institute Genomics Platform"/>
            <consortium name="The Broad Institute Genome Sequencing Center for Infectious Disease"/>
            <person name="Wu L."/>
            <person name="Ma J."/>
        </authorList>
    </citation>
    <scope>NUCLEOTIDE SEQUENCE [LARGE SCALE GENOMIC DNA]</scope>
    <source>
        <strain evidence="2">DT92</strain>
    </source>
</reference>
<sequence length="207" mass="23435">MKRIMLVVVMIILGGCRKGNEGNSKIESKKSEKPISETQEVNDQFQVFMDQFPKVELPLIINGCLDEILELPKLDFEISSEYSSDAKYEHIYGIIPSNGNYITTITLGSADCFIPIITTYRLNGERINSKPISIGYCGPDPCYECIESMTIKSDYRIYVADTIKTYDCDKNYNAIVGTERIKVVYKEGKLNENGVIELTEEITQKIN</sequence>
<name>A0ABW5AWE9_9FLAO</name>
<dbReference type="RefSeq" id="WP_378319420.1">
    <property type="nucleotide sequence ID" value="NZ_JBHUHY010000003.1"/>
</dbReference>
<dbReference type="PROSITE" id="PS51257">
    <property type="entry name" value="PROKAR_LIPOPROTEIN"/>
    <property type="match status" value="1"/>
</dbReference>
<dbReference type="Proteomes" id="UP001597344">
    <property type="component" value="Unassembled WGS sequence"/>
</dbReference>
<proteinExistence type="predicted"/>
<comment type="caution">
    <text evidence="1">The sequence shown here is derived from an EMBL/GenBank/DDBJ whole genome shotgun (WGS) entry which is preliminary data.</text>
</comment>
<keyword evidence="2" id="KW-1185">Reference proteome</keyword>
<evidence type="ECO:0008006" key="3">
    <source>
        <dbReference type="Google" id="ProtNLM"/>
    </source>
</evidence>
<organism evidence="1 2">
    <name type="scientific">Aquimarina celericrescens</name>
    <dbReference type="NCBI Taxonomy" id="1964542"/>
    <lineage>
        <taxon>Bacteria</taxon>
        <taxon>Pseudomonadati</taxon>
        <taxon>Bacteroidota</taxon>
        <taxon>Flavobacteriia</taxon>
        <taxon>Flavobacteriales</taxon>
        <taxon>Flavobacteriaceae</taxon>
        <taxon>Aquimarina</taxon>
    </lineage>
</organism>
<evidence type="ECO:0000313" key="1">
    <source>
        <dbReference type="EMBL" id="MFD2186446.1"/>
    </source>
</evidence>
<accession>A0ABW5AWE9</accession>
<evidence type="ECO:0000313" key="2">
    <source>
        <dbReference type="Proteomes" id="UP001597344"/>
    </source>
</evidence>